<dbReference type="PROSITE" id="PS51192">
    <property type="entry name" value="HELICASE_ATP_BIND_1"/>
    <property type="match status" value="1"/>
</dbReference>
<organism evidence="12">
    <name type="scientific">uncultured bacterium pA1</name>
    <dbReference type="NCBI Taxonomy" id="1776268"/>
    <lineage>
        <taxon>Bacteria</taxon>
        <taxon>environmental samples</taxon>
    </lineage>
</organism>
<accession>A0A0U3SSC5</accession>
<dbReference type="InterPro" id="IPR001650">
    <property type="entry name" value="Helicase_C-like"/>
</dbReference>
<protein>
    <submittedName>
        <fullName evidence="12">DEAD/DEAH box helicase</fullName>
    </submittedName>
</protein>
<sequence length="494" mass="54262">MQGSGHPISMSPQHNEPAVAGFDGLGIAPKLLEILDRNKFIVPTPIQKKAIPVAVEGKDVIGIAQTGTGKTLAFGIPMLQRLAQVKGRGLVILPTRELALQVDETFALIGKAINLRTAVLIGGASMHRQLQMLRNNPHVIVATPGRLIDHLNQKTANLDNVTVLVLDEADRMLDMGFEPQIRRILQSVPKDRQTMLFSATMPDEIVKIATNYMKLPTRIEIARAGTAAELVTQELFVVKKEDKNRLLEKMLIEHPGSSLVFSRTKFGAKKILRAVKAMGHAAAEIHSNRSLAQRREALDGFKSGKYRVLVATDIAARGIDVTGIASVINYDLPENPEDYVHRIGRTGRAGHSGHAISFATPDQGTEVRDIERLTRINLPITKLPELPPHRELPPMGRGDMRDDRRPRGVNRMRVVRPMGYARPMGQAPRRDDRPAAAAARPAEPHRGPSPSRNRPDDILGGAGSEGGVGFFGPHASGDLKKKPARNRDFRRPRR</sequence>
<dbReference type="GO" id="GO:0005829">
    <property type="term" value="C:cytosol"/>
    <property type="evidence" value="ECO:0007669"/>
    <property type="project" value="TreeGrafter"/>
</dbReference>
<dbReference type="GO" id="GO:0016787">
    <property type="term" value="F:hydrolase activity"/>
    <property type="evidence" value="ECO:0007669"/>
    <property type="project" value="UniProtKB-KW"/>
</dbReference>
<feature type="domain" description="Helicase ATP-binding" evidence="9">
    <location>
        <begin position="51"/>
        <end position="219"/>
    </location>
</feature>
<dbReference type="InterPro" id="IPR050079">
    <property type="entry name" value="DEAD_box_RNA_helicase"/>
</dbReference>
<evidence type="ECO:0000256" key="5">
    <source>
        <dbReference type="ARBA" id="ARBA00038437"/>
    </source>
</evidence>
<proteinExistence type="inferred from homology"/>
<dbReference type="AlphaFoldDB" id="A0A0U3SSC5"/>
<dbReference type="InterPro" id="IPR000629">
    <property type="entry name" value="RNA-helicase_DEAD-box_CS"/>
</dbReference>
<name>A0A0U3SSC5_9BACT</name>
<keyword evidence="2 7" id="KW-0378">Hydrolase</keyword>
<feature type="region of interest" description="Disordered" evidence="8">
    <location>
        <begin position="384"/>
        <end position="494"/>
    </location>
</feature>
<evidence type="ECO:0000256" key="3">
    <source>
        <dbReference type="ARBA" id="ARBA00022806"/>
    </source>
</evidence>
<dbReference type="InterPro" id="IPR027417">
    <property type="entry name" value="P-loop_NTPase"/>
</dbReference>
<dbReference type="PANTHER" id="PTHR47959:SF13">
    <property type="entry name" value="ATP-DEPENDENT RNA HELICASE RHLE"/>
    <property type="match status" value="1"/>
</dbReference>
<dbReference type="EMBL" id="KU240005">
    <property type="protein sequence ID" value="ALV85555.1"/>
    <property type="molecule type" value="Genomic_DNA"/>
</dbReference>
<evidence type="ECO:0000256" key="1">
    <source>
        <dbReference type="ARBA" id="ARBA00022741"/>
    </source>
</evidence>
<feature type="domain" description="Helicase C-terminal" evidence="10">
    <location>
        <begin position="230"/>
        <end position="389"/>
    </location>
</feature>
<dbReference type="GO" id="GO:0005524">
    <property type="term" value="F:ATP binding"/>
    <property type="evidence" value="ECO:0007669"/>
    <property type="project" value="UniProtKB-KW"/>
</dbReference>
<evidence type="ECO:0000259" key="11">
    <source>
        <dbReference type="PROSITE" id="PS51195"/>
    </source>
</evidence>
<feature type="compositionally biased region" description="Basic and acidic residues" evidence="8">
    <location>
        <begin position="477"/>
        <end position="494"/>
    </location>
</feature>
<feature type="domain" description="DEAD-box RNA helicase Q" evidence="11">
    <location>
        <begin position="20"/>
        <end position="48"/>
    </location>
</feature>
<evidence type="ECO:0000259" key="9">
    <source>
        <dbReference type="PROSITE" id="PS51192"/>
    </source>
</evidence>
<keyword evidence="1 7" id="KW-0547">Nucleotide-binding</keyword>
<evidence type="ECO:0000313" key="12">
    <source>
        <dbReference type="EMBL" id="ALV85555.1"/>
    </source>
</evidence>
<evidence type="ECO:0000259" key="10">
    <source>
        <dbReference type="PROSITE" id="PS51194"/>
    </source>
</evidence>
<dbReference type="InterPro" id="IPR014001">
    <property type="entry name" value="Helicase_ATP-bd"/>
</dbReference>
<feature type="compositionally biased region" description="Gly residues" evidence="8">
    <location>
        <begin position="460"/>
        <end position="470"/>
    </location>
</feature>
<dbReference type="InterPro" id="IPR014014">
    <property type="entry name" value="RNA_helicase_DEAD_Q_motif"/>
</dbReference>
<dbReference type="GO" id="GO:0003676">
    <property type="term" value="F:nucleic acid binding"/>
    <property type="evidence" value="ECO:0007669"/>
    <property type="project" value="InterPro"/>
</dbReference>
<evidence type="ECO:0000256" key="6">
    <source>
        <dbReference type="PROSITE-ProRule" id="PRU00552"/>
    </source>
</evidence>
<feature type="compositionally biased region" description="Basic and acidic residues" evidence="8">
    <location>
        <begin position="387"/>
        <end position="406"/>
    </location>
</feature>
<feature type="short sequence motif" description="Q motif" evidence="6">
    <location>
        <begin position="20"/>
        <end position="48"/>
    </location>
</feature>
<dbReference type="SMART" id="SM00490">
    <property type="entry name" value="HELICc"/>
    <property type="match status" value="1"/>
</dbReference>
<dbReference type="Pfam" id="PF00270">
    <property type="entry name" value="DEAD"/>
    <property type="match status" value="1"/>
</dbReference>
<dbReference type="Gene3D" id="3.40.50.300">
    <property type="entry name" value="P-loop containing nucleotide triphosphate hydrolases"/>
    <property type="match status" value="2"/>
</dbReference>
<dbReference type="SUPFAM" id="SSF52540">
    <property type="entry name" value="P-loop containing nucleoside triphosphate hydrolases"/>
    <property type="match status" value="1"/>
</dbReference>
<keyword evidence="4 7" id="KW-0067">ATP-binding</keyword>
<dbReference type="Pfam" id="PF00271">
    <property type="entry name" value="Helicase_C"/>
    <property type="match status" value="1"/>
</dbReference>
<dbReference type="PROSITE" id="PS51195">
    <property type="entry name" value="Q_MOTIF"/>
    <property type="match status" value="1"/>
</dbReference>
<evidence type="ECO:0000256" key="2">
    <source>
        <dbReference type="ARBA" id="ARBA00022801"/>
    </source>
</evidence>
<dbReference type="CDD" id="cd18787">
    <property type="entry name" value="SF2_C_DEAD"/>
    <property type="match status" value="1"/>
</dbReference>
<keyword evidence="3 7" id="KW-0347">Helicase</keyword>
<dbReference type="SMART" id="SM00487">
    <property type="entry name" value="DEXDc"/>
    <property type="match status" value="1"/>
</dbReference>
<comment type="similarity">
    <text evidence="5 7">Belongs to the DEAD box helicase family.</text>
</comment>
<evidence type="ECO:0000256" key="8">
    <source>
        <dbReference type="SAM" id="MobiDB-lite"/>
    </source>
</evidence>
<dbReference type="PROSITE" id="PS00039">
    <property type="entry name" value="DEAD_ATP_HELICASE"/>
    <property type="match status" value="1"/>
</dbReference>
<dbReference type="PANTHER" id="PTHR47959">
    <property type="entry name" value="ATP-DEPENDENT RNA HELICASE RHLE-RELATED"/>
    <property type="match status" value="1"/>
</dbReference>
<dbReference type="InterPro" id="IPR044742">
    <property type="entry name" value="DEAD/DEAH_RhlB"/>
</dbReference>
<dbReference type="CDD" id="cd00268">
    <property type="entry name" value="DEADc"/>
    <property type="match status" value="1"/>
</dbReference>
<evidence type="ECO:0000256" key="4">
    <source>
        <dbReference type="ARBA" id="ARBA00022840"/>
    </source>
</evidence>
<dbReference type="InterPro" id="IPR011545">
    <property type="entry name" value="DEAD/DEAH_box_helicase_dom"/>
</dbReference>
<evidence type="ECO:0000256" key="7">
    <source>
        <dbReference type="RuleBase" id="RU000492"/>
    </source>
</evidence>
<dbReference type="PROSITE" id="PS51194">
    <property type="entry name" value="HELICASE_CTER"/>
    <property type="match status" value="1"/>
</dbReference>
<reference evidence="12" key="1">
    <citation type="journal article" date="2015" name="J. Microbiol. Biotechnol.">
        <title>Functional Metagenome Mining of Soil for a Novel Gentamicin Resistance Gene.</title>
        <authorList>
            <person name="Im H."/>
            <person name="Kim K.M."/>
            <person name="Lee S.H."/>
            <person name="Ryu C.M."/>
        </authorList>
    </citation>
    <scope>NUCLEOTIDE SEQUENCE</scope>
</reference>
<dbReference type="GO" id="GO:0003724">
    <property type="term" value="F:RNA helicase activity"/>
    <property type="evidence" value="ECO:0007669"/>
    <property type="project" value="InterPro"/>
</dbReference>